<name>A0ABN1J359_9CLOT</name>
<evidence type="ECO:0000313" key="2">
    <source>
        <dbReference type="Proteomes" id="UP001500339"/>
    </source>
</evidence>
<comment type="caution">
    <text evidence="1">The sequence shown here is derived from an EMBL/GenBank/DDBJ whole genome shotgun (WGS) entry which is preliminary data.</text>
</comment>
<keyword evidence="2" id="KW-1185">Reference proteome</keyword>
<accession>A0ABN1J359</accession>
<dbReference type="Proteomes" id="UP001500339">
    <property type="component" value="Unassembled WGS sequence"/>
</dbReference>
<proteinExistence type="predicted"/>
<organism evidence="1 2">
    <name type="scientific">Clostridium malenominatum</name>
    <dbReference type="NCBI Taxonomy" id="1539"/>
    <lineage>
        <taxon>Bacteria</taxon>
        <taxon>Bacillati</taxon>
        <taxon>Bacillota</taxon>
        <taxon>Clostridia</taxon>
        <taxon>Eubacteriales</taxon>
        <taxon>Clostridiaceae</taxon>
        <taxon>Clostridium</taxon>
    </lineage>
</organism>
<reference evidence="1 2" key="1">
    <citation type="journal article" date="2019" name="Int. J. Syst. Evol. Microbiol.">
        <title>The Global Catalogue of Microorganisms (GCM) 10K type strain sequencing project: providing services to taxonomists for standard genome sequencing and annotation.</title>
        <authorList>
            <consortium name="The Broad Institute Genomics Platform"/>
            <consortium name="The Broad Institute Genome Sequencing Center for Infectious Disease"/>
            <person name="Wu L."/>
            <person name="Ma J."/>
        </authorList>
    </citation>
    <scope>NUCLEOTIDE SEQUENCE [LARGE SCALE GENOMIC DNA]</scope>
    <source>
        <strain evidence="1 2">JCM 1405</strain>
    </source>
</reference>
<evidence type="ECO:0000313" key="1">
    <source>
        <dbReference type="EMBL" id="GAA0727185.1"/>
    </source>
</evidence>
<gene>
    <name evidence="1" type="ORF">GCM10008905_24490</name>
</gene>
<protein>
    <submittedName>
        <fullName evidence="1">Uncharacterized protein</fullName>
    </submittedName>
</protein>
<dbReference type="RefSeq" id="WP_343770089.1">
    <property type="nucleotide sequence ID" value="NZ_BAAACF010000003.1"/>
</dbReference>
<sequence>MSIEVIYPSQNCAIVTFEGGGSLTPIPDVNANFTVVQFPGWITTIDSDAGGASGTANEPSPDTTAAWLPLAGFDDFFREIIFTNPVSSVKLFYASIPSVTLEAYDGNNTLIGSVSGNGNFNTGPGGDPTGDFDKFDELSIDVGMNRIKKVKVIGQENVTVIDNLTLCTVARGLFVES</sequence>
<dbReference type="EMBL" id="BAAACF010000003">
    <property type="protein sequence ID" value="GAA0727185.1"/>
    <property type="molecule type" value="Genomic_DNA"/>
</dbReference>